<gene>
    <name evidence="1" type="ORF">Adt_20981</name>
</gene>
<reference evidence="2" key="1">
    <citation type="submission" date="2024-07" db="EMBL/GenBank/DDBJ databases">
        <title>Two chromosome-level genome assemblies of Korean endemic species Abeliophyllum distichum and Forsythia ovata (Oleaceae).</title>
        <authorList>
            <person name="Jang H."/>
        </authorList>
    </citation>
    <scope>NUCLEOTIDE SEQUENCE [LARGE SCALE GENOMIC DNA]</scope>
</reference>
<comment type="caution">
    <text evidence="1">The sequence shown here is derived from an EMBL/GenBank/DDBJ whole genome shotgun (WGS) entry which is preliminary data.</text>
</comment>
<evidence type="ECO:0000313" key="2">
    <source>
        <dbReference type="Proteomes" id="UP001604336"/>
    </source>
</evidence>
<organism evidence="1 2">
    <name type="scientific">Abeliophyllum distichum</name>
    <dbReference type="NCBI Taxonomy" id="126358"/>
    <lineage>
        <taxon>Eukaryota</taxon>
        <taxon>Viridiplantae</taxon>
        <taxon>Streptophyta</taxon>
        <taxon>Embryophyta</taxon>
        <taxon>Tracheophyta</taxon>
        <taxon>Spermatophyta</taxon>
        <taxon>Magnoliopsida</taxon>
        <taxon>eudicotyledons</taxon>
        <taxon>Gunneridae</taxon>
        <taxon>Pentapetalae</taxon>
        <taxon>asterids</taxon>
        <taxon>lamiids</taxon>
        <taxon>Lamiales</taxon>
        <taxon>Oleaceae</taxon>
        <taxon>Forsythieae</taxon>
        <taxon>Abeliophyllum</taxon>
    </lineage>
</organism>
<accession>A0ABD1SY19</accession>
<proteinExistence type="predicted"/>
<sequence>MTLSPGVKMDLHLSYGILRNLQEIYSQDISSTTISRVLSINSILTKVVPDRWEFSNEWFQRSEKKLLCDIQRQKIATTSSSMVATLLTAVTVVVAPLIPATTQQRTVSSSNLGKEQVLSSSNSAAAVLSLAEAHRN</sequence>
<dbReference type="AlphaFoldDB" id="A0ABD1SY19"/>
<keyword evidence="2" id="KW-1185">Reference proteome</keyword>
<dbReference type="EMBL" id="JBFOLK010000006">
    <property type="protein sequence ID" value="KAL2505360.1"/>
    <property type="molecule type" value="Genomic_DNA"/>
</dbReference>
<evidence type="ECO:0000313" key="1">
    <source>
        <dbReference type="EMBL" id="KAL2505360.1"/>
    </source>
</evidence>
<name>A0ABD1SY19_9LAMI</name>
<protein>
    <submittedName>
        <fullName evidence="1">Heat stress transcription factor B-2a</fullName>
    </submittedName>
</protein>
<dbReference type="Proteomes" id="UP001604336">
    <property type="component" value="Unassembled WGS sequence"/>
</dbReference>